<evidence type="ECO:0000313" key="1">
    <source>
        <dbReference type="EMBL" id="MDM8324553.1"/>
    </source>
</evidence>
<dbReference type="Proteomes" id="UP001169458">
    <property type="component" value="Unassembled WGS sequence"/>
</dbReference>
<evidence type="ECO:0000313" key="2">
    <source>
        <dbReference type="Proteomes" id="UP001169458"/>
    </source>
</evidence>
<keyword evidence="2" id="KW-1185">Reference proteome</keyword>
<reference evidence="2" key="1">
    <citation type="submission" date="2023-07" db="EMBL/GenBank/DDBJ databases">
        <title>Identification and characterization of horizontal gene transfer across gut microbiota members of farm animals based on homology search.</title>
        <authorList>
            <person name="Schwarzerova J."/>
            <person name="Nykrynova M."/>
            <person name="Jureckova K."/>
            <person name="Cejkova D."/>
            <person name="Rychlik I."/>
        </authorList>
    </citation>
    <scope>NUCLEOTIDE SEQUENCE [LARGE SCALE GENOMIC DNA]</scope>
    <source>
        <strain evidence="2">109_WCHN</strain>
    </source>
</reference>
<sequence>METFDLRNRRLCRCRAMELVGHFRRSADIRLGRTEQKMFSQYKRADDENGKWQ</sequence>
<proteinExistence type="predicted"/>
<name>A0ABT7VG01_9BACE</name>
<protein>
    <submittedName>
        <fullName evidence="1">Uncharacterized protein</fullName>
    </submittedName>
</protein>
<dbReference type="RefSeq" id="WP_258337072.1">
    <property type="nucleotide sequence ID" value="NZ_JAUDCP010000005.1"/>
</dbReference>
<organism evidence="1 2">
    <name type="scientific">Bacteroides gallinaceum</name>
    <dbReference type="NCBI Taxonomy" id="1462571"/>
    <lineage>
        <taxon>Bacteria</taxon>
        <taxon>Pseudomonadati</taxon>
        <taxon>Bacteroidota</taxon>
        <taxon>Bacteroidia</taxon>
        <taxon>Bacteroidales</taxon>
        <taxon>Bacteroidaceae</taxon>
        <taxon>Bacteroides</taxon>
    </lineage>
</organism>
<accession>A0ABT7VG01</accession>
<gene>
    <name evidence="1" type="ORF">QUW60_04835</name>
</gene>
<comment type="caution">
    <text evidence="1">The sequence shown here is derived from an EMBL/GenBank/DDBJ whole genome shotgun (WGS) entry which is preliminary data.</text>
</comment>
<dbReference type="EMBL" id="JAUDEN010000005">
    <property type="protein sequence ID" value="MDM8324553.1"/>
    <property type="molecule type" value="Genomic_DNA"/>
</dbReference>